<organism evidence="2 3">
    <name type="scientific">Pseudodesulfovibrio profundus</name>
    <dbReference type="NCBI Taxonomy" id="57320"/>
    <lineage>
        <taxon>Bacteria</taxon>
        <taxon>Pseudomonadati</taxon>
        <taxon>Thermodesulfobacteriota</taxon>
        <taxon>Desulfovibrionia</taxon>
        <taxon>Desulfovibrionales</taxon>
        <taxon>Desulfovibrionaceae</taxon>
    </lineage>
</organism>
<dbReference type="KEGG" id="pprf:DPRO_3521"/>
<proteinExistence type="predicted"/>
<evidence type="ECO:0000313" key="2">
    <source>
        <dbReference type="EMBL" id="SOB60437.1"/>
    </source>
</evidence>
<keyword evidence="3" id="KW-1185">Reference proteome</keyword>
<dbReference type="Proteomes" id="UP000219215">
    <property type="component" value="Chromosome DPRO"/>
</dbReference>
<gene>
    <name evidence="2" type="ORF">DPRO_3521</name>
</gene>
<dbReference type="PANTHER" id="PTHR38037">
    <property type="entry name" value="ZN_PROTEASE DOMAIN-CONTAINING PROTEIN"/>
    <property type="match status" value="1"/>
</dbReference>
<dbReference type="EMBL" id="LT907975">
    <property type="protein sequence ID" value="SOB60437.1"/>
    <property type="molecule type" value="Genomic_DNA"/>
</dbReference>
<evidence type="ECO:0000313" key="3">
    <source>
        <dbReference type="Proteomes" id="UP000219215"/>
    </source>
</evidence>
<dbReference type="Gene3D" id="2.40.70.10">
    <property type="entry name" value="Acid Proteases"/>
    <property type="match status" value="1"/>
</dbReference>
<dbReference type="SUPFAM" id="SSF50630">
    <property type="entry name" value="Acid proteases"/>
    <property type="match status" value="1"/>
</dbReference>
<dbReference type="Pfam" id="PF05618">
    <property type="entry name" value="Zn_protease"/>
    <property type="match status" value="1"/>
</dbReference>
<dbReference type="InterPro" id="IPR021109">
    <property type="entry name" value="Peptidase_aspartic_dom_sf"/>
</dbReference>
<accession>A0A2C8FD70</accession>
<feature type="domain" description="Retropepsin-like aspartic endopeptidase" evidence="1">
    <location>
        <begin position="10"/>
        <end position="144"/>
    </location>
</feature>
<sequence>MKAHKQPKMIIGWREWVSLPDFAVPGIKVKIDTGAATSAIHAFNIEPFNRDGERFVRFDIHPIQQRDDISYHCEAPLIDRRKVKNSGGHTQKRFVIQTALEIGGRKWMMDLTLTNRDQMKFRMLLGRSAMKGRLIVDPQLSYQAGKYSSATFYPPLLVK</sequence>
<evidence type="ECO:0000259" key="1">
    <source>
        <dbReference type="Pfam" id="PF05618"/>
    </source>
</evidence>
<protein>
    <recommendedName>
        <fullName evidence="1">Retropepsin-like aspartic endopeptidase domain-containing protein</fullName>
    </recommendedName>
</protein>
<dbReference type="AlphaFoldDB" id="A0A2C8FD70"/>
<dbReference type="InterPro" id="IPR008503">
    <property type="entry name" value="Asp_endopeptidase"/>
</dbReference>
<name>A0A2C8FD70_9BACT</name>
<reference evidence="3" key="1">
    <citation type="submission" date="2017-09" db="EMBL/GenBank/DDBJ databases">
        <authorList>
            <person name="Regsiter A."/>
            <person name="William W."/>
        </authorList>
    </citation>
    <scope>NUCLEOTIDE SEQUENCE [LARGE SCALE GENOMIC DNA]</scope>
    <source>
        <strain evidence="3">500-1</strain>
    </source>
</reference>
<dbReference type="PANTHER" id="PTHR38037:SF1">
    <property type="entry name" value="ATP-DEPENDENT ZINC PROTEASE DOMAIN-CONTAINING PROTEIN-RELATED"/>
    <property type="match status" value="1"/>
</dbReference>